<dbReference type="AlphaFoldDB" id="A0A917YPE2"/>
<keyword evidence="3" id="KW-1185">Reference proteome</keyword>
<keyword evidence="1" id="KW-0472">Membrane</keyword>
<protein>
    <submittedName>
        <fullName evidence="2">Uncharacterized protein</fullName>
    </submittedName>
</protein>
<sequence>MNKLVAIICVISWSGFWAFGYLALSAGIEDTGQMIIATLLAGAGFLTGMLAWLRLSRSDQLILKG</sequence>
<keyword evidence="1" id="KW-0812">Transmembrane</keyword>
<organism evidence="2 3">
    <name type="scientific">Gemmobacter aquaticus</name>
    <dbReference type="NCBI Taxonomy" id="490185"/>
    <lineage>
        <taxon>Bacteria</taxon>
        <taxon>Pseudomonadati</taxon>
        <taxon>Pseudomonadota</taxon>
        <taxon>Alphaproteobacteria</taxon>
        <taxon>Rhodobacterales</taxon>
        <taxon>Paracoccaceae</taxon>
        <taxon>Gemmobacter</taxon>
    </lineage>
</organism>
<feature type="transmembrane region" description="Helical" evidence="1">
    <location>
        <begin position="35"/>
        <end position="55"/>
    </location>
</feature>
<reference evidence="2 3" key="1">
    <citation type="journal article" date="2014" name="Int. J. Syst. Evol. Microbiol.">
        <title>Complete genome sequence of Corynebacterium casei LMG S-19264T (=DSM 44701T), isolated from a smear-ripened cheese.</title>
        <authorList>
            <consortium name="US DOE Joint Genome Institute (JGI-PGF)"/>
            <person name="Walter F."/>
            <person name="Albersmeier A."/>
            <person name="Kalinowski J."/>
            <person name="Ruckert C."/>
        </authorList>
    </citation>
    <scope>NUCLEOTIDE SEQUENCE [LARGE SCALE GENOMIC DNA]</scope>
    <source>
        <strain evidence="2 3">CGMCC 1.7029</strain>
    </source>
</reference>
<dbReference type="RefSeq" id="WP_146287787.1">
    <property type="nucleotide sequence ID" value="NZ_BMLP01000007.1"/>
</dbReference>
<proteinExistence type="predicted"/>
<keyword evidence="1" id="KW-1133">Transmembrane helix</keyword>
<dbReference type="EMBL" id="BMLP01000007">
    <property type="protein sequence ID" value="GGO36634.1"/>
    <property type="molecule type" value="Genomic_DNA"/>
</dbReference>
<dbReference type="Proteomes" id="UP000598196">
    <property type="component" value="Unassembled WGS sequence"/>
</dbReference>
<evidence type="ECO:0000313" key="3">
    <source>
        <dbReference type="Proteomes" id="UP000598196"/>
    </source>
</evidence>
<evidence type="ECO:0000313" key="2">
    <source>
        <dbReference type="EMBL" id="GGO36634.1"/>
    </source>
</evidence>
<accession>A0A917YPE2</accession>
<dbReference type="OrthoDB" id="7869559at2"/>
<name>A0A917YPE2_9RHOB</name>
<evidence type="ECO:0000256" key="1">
    <source>
        <dbReference type="SAM" id="Phobius"/>
    </source>
</evidence>
<gene>
    <name evidence="2" type="ORF">GCM10010991_30950</name>
</gene>
<comment type="caution">
    <text evidence="2">The sequence shown here is derived from an EMBL/GenBank/DDBJ whole genome shotgun (WGS) entry which is preliminary data.</text>
</comment>